<dbReference type="EMBL" id="JANPWB010000003">
    <property type="protein sequence ID" value="KAJ1203562.1"/>
    <property type="molecule type" value="Genomic_DNA"/>
</dbReference>
<gene>
    <name evidence="1" type="ORF">NDU88_007347</name>
</gene>
<name>A0AAV7VSD0_PLEWA</name>
<accession>A0AAV7VSD0</accession>
<keyword evidence="2" id="KW-1185">Reference proteome</keyword>
<dbReference type="AlphaFoldDB" id="A0AAV7VSD0"/>
<evidence type="ECO:0000313" key="1">
    <source>
        <dbReference type="EMBL" id="KAJ1203562.1"/>
    </source>
</evidence>
<sequence>MRLLREAGRLDLLADGGACRERPEAELQLRWRHALRHGRVGVGGPRRRAVEDECSALCVVWAVLVCDNRIMCYACIK</sequence>
<organism evidence="1 2">
    <name type="scientific">Pleurodeles waltl</name>
    <name type="common">Iberian ribbed newt</name>
    <dbReference type="NCBI Taxonomy" id="8319"/>
    <lineage>
        <taxon>Eukaryota</taxon>
        <taxon>Metazoa</taxon>
        <taxon>Chordata</taxon>
        <taxon>Craniata</taxon>
        <taxon>Vertebrata</taxon>
        <taxon>Euteleostomi</taxon>
        <taxon>Amphibia</taxon>
        <taxon>Batrachia</taxon>
        <taxon>Caudata</taxon>
        <taxon>Salamandroidea</taxon>
        <taxon>Salamandridae</taxon>
        <taxon>Pleurodelinae</taxon>
        <taxon>Pleurodeles</taxon>
    </lineage>
</organism>
<reference evidence="1" key="1">
    <citation type="journal article" date="2022" name="bioRxiv">
        <title>Sequencing and chromosome-scale assembly of the giantPleurodeles waltlgenome.</title>
        <authorList>
            <person name="Brown T."/>
            <person name="Elewa A."/>
            <person name="Iarovenko S."/>
            <person name="Subramanian E."/>
            <person name="Araus A.J."/>
            <person name="Petzold A."/>
            <person name="Susuki M."/>
            <person name="Suzuki K.-i.T."/>
            <person name="Hayashi T."/>
            <person name="Toyoda A."/>
            <person name="Oliveira C."/>
            <person name="Osipova E."/>
            <person name="Leigh N.D."/>
            <person name="Simon A."/>
            <person name="Yun M.H."/>
        </authorList>
    </citation>
    <scope>NUCLEOTIDE SEQUENCE</scope>
    <source>
        <strain evidence="1">20211129_DDA</strain>
        <tissue evidence="1">Liver</tissue>
    </source>
</reference>
<protein>
    <submittedName>
        <fullName evidence="1">Uncharacterized protein</fullName>
    </submittedName>
</protein>
<evidence type="ECO:0000313" key="2">
    <source>
        <dbReference type="Proteomes" id="UP001066276"/>
    </source>
</evidence>
<comment type="caution">
    <text evidence="1">The sequence shown here is derived from an EMBL/GenBank/DDBJ whole genome shotgun (WGS) entry which is preliminary data.</text>
</comment>
<proteinExistence type="predicted"/>
<dbReference type="Proteomes" id="UP001066276">
    <property type="component" value="Chromosome 2_1"/>
</dbReference>